<accession>A0A164SML9</accession>
<reference evidence="1 2" key="1">
    <citation type="journal article" date="2016" name="Mol. Biol. Evol.">
        <title>Comparative Genomics of Early-Diverging Mushroom-Forming Fungi Provides Insights into the Origins of Lignocellulose Decay Capabilities.</title>
        <authorList>
            <person name="Nagy L.G."/>
            <person name="Riley R."/>
            <person name="Tritt A."/>
            <person name="Adam C."/>
            <person name="Daum C."/>
            <person name="Floudas D."/>
            <person name="Sun H."/>
            <person name="Yadav J.S."/>
            <person name="Pangilinan J."/>
            <person name="Larsson K.H."/>
            <person name="Matsuura K."/>
            <person name="Barry K."/>
            <person name="Labutti K."/>
            <person name="Kuo R."/>
            <person name="Ohm R.A."/>
            <person name="Bhattacharya S.S."/>
            <person name="Shirouzu T."/>
            <person name="Yoshinaga Y."/>
            <person name="Martin F.M."/>
            <person name="Grigoriev I.V."/>
            <person name="Hibbett D.S."/>
        </authorList>
    </citation>
    <scope>NUCLEOTIDE SEQUENCE [LARGE SCALE GENOMIC DNA]</scope>
    <source>
        <strain evidence="1 2">HHB9708</strain>
    </source>
</reference>
<name>A0A164SML9_9AGAM</name>
<evidence type="ECO:0000313" key="2">
    <source>
        <dbReference type="Proteomes" id="UP000076722"/>
    </source>
</evidence>
<protein>
    <recommendedName>
        <fullName evidence="3">DDE Tnp4 domain-containing protein</fullName>
    </recommendedName>
</protein>
<dbReference type="AlphaFoldDB" id="A0A164SML9"/>
<sequence length="69" mass="7794">FDELLKALVKSPFQVKYLAPPNSSSPTPPEILNDSDYYPFFRNAVGIIDGVHVLVNPPAEGNYIYRNRK</sequence>
<dbReference type="OrthoDB" id="1681765at2759"/>
<gene>
    <name evidence="1" type="ORF">SISNIDRAFT_395708</name>
</gene>
<proteinExistence type="predicted"/>
<dbReference type="EMBL" id="KV419414">
    <property type="protein sequence ID" value="KZS91633.1"/>
    <property type="molecule type" value="Genomic_DNA"/>
</dbReference>
<dbReference type="Proteomes" id="UP000076722">
    <property type="component" value="Unassembled WGS sequence"/>
</dbReference>
<evidence type="ECO:0008006" key="3">
    <source>
        <dbReference type="Google" id="ProtNLM"/>
    </source>
</evidence>
<feature type="non-terminal residue" evidence="1">
    <location>
        <position position="69"/>
    </location>
</feature>
<evidence type="ECO:0000313" key="1">
    <source>
        <dbReference type="EMBL" id="KZS91633.1"/>
    </source>
</evidence>
<feature type="non-terminal residue" evidence="1">
    <location>
        <position position="1"/>
    </location>
</feature>
<organism evidence="1 2">
    <name type="scientific">Sistotremastrum niveocremeum HHB9708</name>
    <dbReference type="NCBI Taxonomy" id="1314777"/>
    <lineage>
        <taxon>Eukaryota</taxon>
        <taxon>Fungi</taxon>
        <taxon>Dikarya</taxon>
        <taxon>Basidiomycota</taxon>
        <taxon>Agaricomycotina</taxon>
        <taxon>Agaricomycetes</taxon>
        <taxon>Sistotremastrales</taxon>
        <taxon>Sistotremastraceae</taxon>
        <taxon>Sertulicium</taxon>
        <taxon>Sertulicium niveocremeum</taxon>
    </lineage>
</organism>
<keyword evidence="2" id="KW-1185">Reference proteome</keyword>